<gene>
    <name evidence="1" type="ORF">IV38_GL001359</name>
</gene>
<organism evidence="1 2">
    <name type="scientific">Lactobacillus selangorensis</name>
    <dbReference type="NCBI Taxonomy" id="81857"/>
    <lineage>
        <taxon>Bacteria</taxon>
        <taxon>Bacillati</taxon>
        <taxon>Bacillota</taxon>
        <taxon>Bacilli</taxon>
        <taxon>Lactobacillales</taxon>
        <taxon>Lactobacillaceae</taxon>
        <taxon>Lactobacillus</taxon>
    </lineage>
</organism>
<name>A0A0R2FIE3_9LACO</name>
<reference evidence="1 2" key="1">
    <citation type="journal article" date="2015" name="Genome Announc.">
        <title>Expanding the biotechnology potential of lactobacilli through comparative genomics of 213 strains and associated genera.</title>
        <authorList>
            <person name="Sun Z."/>
            <person name="Harris H.M."/>
            <person name="McCann A."/>
            <person name="Guo C."/>
            <person name="Argimon S."/>
            <person name="Zhang W."/>
            <person name="Yang X."/>
            <person name="Jeffery I.B."/>
            <person name="Cooney J.C."/>
            <person name="Kagawa T.F."/>
            <person name="Liu W."/>
            <person name="Song Y."/>
            <person name="Salvetti E."/>
            <person name="Wrobel A."/>
            <person name="Rasinkangas P."/>
            <person name="Parkhill J."/>
            <person name="Rea M.C."/>
            <person name="O'Sullivan O."/>
            <person name="Ritari J."/>
            <person name="Douillard F.P."/>
            <person name="Paul Ross R."/>
            <person name="Yang R."/>
            <person name="Briner A.E."/>
            <person name="Felis G.E."/>
            <person name="de Vos W.M."/>
            <person name="Barrangou R."/>
            <person name="Klaenhammer T.R."/>
            <person name="Caufield P.W."/>
            <person name="Cui Y."/>
            <person name="Zhang H."/>
            <person name="O'Toole P.W."/>
        </authorList>
    </citation>
    <scope>NUCLEOTIDE SEQUENCE [LARGE SCALE GENOMIC DNA]</scope>
    <source>
        <strain evidence="1 2">ATCC BAA-66</strain>
    </source>
</reference>
<evidence type="ECO:0000313" key="1">
    <source>
        <dbReference type="EMBL" id="KRN28360.1"/>
    </source>
</evidence>
<dbReference type="PATRIC" id="fig|81857.3.peg.1368"/>
<protein>
    <submittedName>
        <fullName evidence="1">Uncharacterized protein</fullName>
    </submittedName>
</protein>
<evidence type="ECO:0000313" key="2">
    <source>
        <dbReference type="Proteomes" id="UP000051751"/>
    </source>
</evidence>
<comment type="caution">
    <text evidence="1">The sequence shown here is derived from an EMBL/GenBank/DDBJ whole genome shotgun (WGS) entry which is preliminary data.</text>
</comment>
<proteinExistence type="predicted"/>
<accession>A0A0R2FIE3</accession>
<dbReference type="EMBL" id="JQAT01000003">
    <property type="protein sequence ID" value="KRN28360.1"/>
    <property type="molecule type" value="Genomic_DNA"/>
</dbReference>
<sequence length="143" mass="17303">MEDYEMTETADELQMAALYQLRDQLQGEYDQKVMTGCRLMMKNENLIYAAVHRAGLTTQDQDFEDYCQSAREQFVRLYLKYRNPVLTIDEERIFCNYCYRTMLYTIIHDRQYRRKLVAREQEFDAHQQPPLTPADLYDLSEQW</sequence>
<dbReference type="Proteomes" id="UP000051751">
    <property type="component" value="Unassembled WGS sequence"/>
</dbReference>
<dbReference type="AlphaFoldDB" id="A0A0R2FIE3"/>